<evidence type="ECO:0000259" key="30">
    <source>
        <dbReference type="Pfam" id="PF00912"/>
    </source>
</evidence>
<dbReference type="GO" id="GO:0006508">
    <property type="term" value="P:proteolysis"/>
    <property type="evidence" value="ECO:0007669"/>
    <property type="project" value="UniProtKB-KW"/>
</dbReference>
<comment type="catalytic activity">
    <reaction evidence="24">
        <text>Preferential cleavage: (Ac)2-L-Lys-D-Ala-|-D-Ala. Also transpeptidation of peptidyl-alanyl moieties that are N-acyl substituents of D-alanine.</text>
        <dbReference type="EC" id="3.4.16.4"/>
    </reaction>
</comment>
<dbReference type="InterPro" id="IPR001460">
    <property type="entry name" value="PCN-bd_Tpept"/>
</dbReference>
<reference evidence="32 33" key="1">
    <citation type="submission" date="2020-08" db="EMBL/GenBank/DDBJ databases">
        <title>Genomic Encyclopedia of Type Strains, Phase IV (KMG-IV): sequencing the most valuable type-strain genomes for metagenomic binning, comparative biology and taxonomic classification.</title>
        <authorList>
            <person name="Goeker M."/>
        </authorList>
    </citation>
    <scope>NUCLEOTIDE SEQUENCE [LARGE SCALE GENOMIC DNA]</scope>
    <source>
        <strain evidence="32 33">DSM 25897</strain>
    </source>
</reference>
<evidence type="ECO:0000256" key="22">
    <source>
        <dbReference type="ARBA" id="ARBA00023268"/>
    </source>
</evidence>
<dbReference type="GO" id="GO:0030288">
    <property type="term" value="C:outer membrane-bounded periplasmic space"/>
    <property type="evidence" value="ECO:0007669"/>
    <property type="project" value="TreeGrafter"/>
</dbReference>
<evidence type="ECO:0000256" key="23">
    <source>
        <dbReference type="ARBA" id="ARBA00023316"/>
    </source>
</evidence>
<evidence type="ECO:0000256" key="28">
    <source>
        <dbReference type="SAM" id="MobiDB-lite"/>
    </source>
</evidence>
<evidence type="ECO:0000256" key="18">
    <source>
        <dbReference type="ARBA" id="ARBA00022984"/>
    </source>
</evidence>
<dbReference type="SUPFAM" id="SSF56601">
    <property type="entry name" value="beta-lactamase/transpeptidase-like"/>
    <property type="match status" value="1"/>
</dbReference>
<comment type="caution">
    <text evidence="32">The sequence shown here is derived from an EMBL/GenBank/DDBJ whole genome shotgun (WGS) entry which is preliminary data.</text>
</comment>
<dbReference type="GO" id="GO:0008360">
    <property type="term" value="P:regulation of cell shape"/>
    <property type="evidence" value="ECO:0007669"/>
    <property type="project" value="UniProtKB-KW"/>
</dbReference>
<dbReference type="GO" id="GO:0046677">
    <property type="term" value="P:response to antibiotic"/>
    <property type="evidence" value="ECO:0007669"/>
    <property type="project" value="UniProtKB-KW"/>
</dbReference>
<evidence type="ECO:0000256" key="16">
    <source>
        <dbReference type="ARBA" id="ARBA00022960"/>
    </source>
</evidence>
<keyword evidence="9" id="KW-0997">Cell inner membrane</keyword>
<dbReference type="InterPro" id="IPR036950">
    <property type="entry name" value="PBP_transglycosylase"/>
</dbReference>
<evidence type="ECO:0000256" key="10">
    <source>
        <dbReference type="ARBA" id="ARBA00022645"/>
    </source>
</evidence>
<protein>
    <recommendedName>
        <fullName evidence="7">Penicillin-binding protein 1A</fullName>
        <ecNumber evidence="25">2.4.99.28</ecNumber>
        <ecNumber evidence="6">3.4.16.4</ecNumber>
    </recommendedName>
</protein>
<evidence type="ECO:0000256" key="25">
    <source>
        <dbReference type="ARBA" id="ARBA00044770"/>
    </source>
</evidence>
<dbReference type="RefSeq" id="WP_183948768.1">
    <property type="nucleotide sequence ID" value="NZ_JACHHX010000014.1"/>
</dbReference>
<evidence type="ECO:0000256" key="26">
    <source>
        <dbReference type="ARBA" id="ARBA00049902"/>
    </source>
</evidence>
<dbReference type="GO" id="GO:0009002">
    <property type="term" value="F:serine-type D-Ala-D-Ala carboxypeptidase activity"/>
    <property type="evidence" value="ECO:0007669"/>
    <property type="project" value="UniProtKB-EC"/>
</dbReference>
<dbReference type="Pfam" id="PF17092">
    <property type="entry name" value="PCB_OB"/>
    <property type="match status" value="1"/>
</dbReference>
<keyword evidence="20" id="KW-0472">Membrane</keyword>
<dbReference type="GO" id="GO:0008658">
    <property type="term" value="F:penicillin binding"/>
    <property type="evidence" value="ECO:0007669"/>
    <property type="project" value="InterPro"/>
</dbReference>
<feature type="domain" description="Penicillin-binding protein transpeptidase" evidence="29">
    <location>
        <begin position="433"/>
        <end position="711"/>
    </location>
</feature>
<dbReference type="GO" id="GO:0071555">
    <property type="term" value="P:cell wall organization"/>
    <property type="evidence" value="ECO:0007669"/>
    <property type="project" value="UniProtKB-KW"/>
</dbReference>
<evidence type="ECO:0000256" key="15">
    <source>
        <dbReference type="ARBA" id="ARBA00022801"/>
    </source>
</evidence>
<evidence type="ECO:0000256" key="13">
    <source>
        <dbReference type="ARBA" id="ARBA00022679"/>
    </source>
</evidence>
<evidence type="ECO:0000256" key="3">
    <source>
        <dbReference type="ARBA" id="ARBA00004752"/>
    </source>
</evidence>
<evidence type="ECO:0000256" key="7">
    <source>
        <dbReference type="ARBA" id="ARBA00018638"/>
    </source>
</evidence>
<keyword evidence="21" id="KW-0046">Antibiotic resistance</keyword>
<comment type="pathway">
    <text evidence="3">Cell wall biogenesis; peptidoglycan biosynthesis.</text>
</comment>
<keyword evidence="8" id="KW-1003">Cell membrane</keyword>
<keyword evidence="12 32" id="KW-0328">Glycosyltransferase</keyword>
<comment type="function">
    <text evidence="1">Cell wall formation. Synthesis of cross-linked peptidoglycan from the lipid intermediates. The enzyme has a penicillin-insensitive transglycosylase N-terminal domain (formation of linear glycan strands) and a penicillin-sensitive transpeptidase C-terminal domain (cross-linking of the peptide subunits).</text>
</comment>
<comment type="similarity">
    <text evidence="5">In the N-terminal section; belongs to the glycosyltransferase 51 family.</text>
</comment>
<feature type="region of interest" description="Disordered" evidence="28">
    <location>
        <begin position="630"/>
        <end position="653"/>
    </location>
</feature>
<evidence type="ECO:0000256" key="19">
    <source>
        <dbReference type="ARBA" id="ARBA00022989"/>
    </source>
</evidence>
<feature type="domain" description="Glycosyl transferase family 51" evidence="30">
    <location>
        <begin position="59"/>
        <end position="235"/>
    </location>
</feature>
<keyword evidence="18" id="KW-0573">Peptidoglycan synthesis</keyword>
<keyword evidence="23" id="KW-0961">Cell wall biogenesis/degradation</keyword>
<evidence type="ECO:0000313" key="33">
    <source>
        <dbReference type="Proteomes" id="UP000519004"/>
    </source>
</evidence>
<dbReference type="EC" id="3.4.16.4" evidence="6"/>
<keyword evidence="22" id="KW-0511">Multifunctional enzyme</keyword>
<evidence type="ECO:0000256" key="1">
    <source>
        <dbReference type="ARBA" id="ARBA00002624"/>
    </source>
</evidence>
<evidence type="ECO:0000256" key="14">
    <source>
        <dbReference type="ARBA" id="ARBA00022692"/>
    </source>
</evidence>
<evidence type="ECO:0000256" key="6">
    <source>
        <dbReference type="ARBA" id="ARBA00012448"/>
    </source>
</evidence>
<evidence type="ECO:0000256" key="2">
    <source>
        <dbReference type="ARBA" id="ARBA00004249"/>
    </source>
</evidence>
<dbReference type="EC" id="2.4.99.28" evidence="25"/>
<keyword evidence="14" id="KW-0812">Transmembrane</keyword>
<dbReference type="InterPro" id="IPR023346">
    <property type="entry name" value="Lysozyme-like_dom_sf"/>
</dbReference>
<dbReference type="PANTHER" id="PTHR32282:SF27">
    <property type="entry name" value="PENICILLIN-BINDING PROTEIN 1A"/>
    <property type="match status" value="1"/>
</dbReference>
<evidence type="ECO:0000256" key="8">
    <source>
        <dbReference type="ARBA" id="ARBA00022475"/>
    </source>
</evidence>
<evidence type="ECO:0000256" key="5">
    <source>
        <dbReference type="ARBA" id="ARBA00007739"/>
    </source>
</evidence>
<evidence type="ECO:0000256" key="20">
    <source>
        <dbReference type="ARBA" id="ARBA00023136"/>
    </source>
</evidence>
<accession>A0A7W8DF15</accession>
<organism evidence="32 33">
    <name type="scientific">Rehaibacterium terrae</name>
    <dbReference type="NCBI Taxonomy" id="1341696"/>
    <lineage>
        <taxon>Bacteria</taxon>
        <taxon>Pseudomonadati</taxon>
        <taxon>Pseudomonadota</taxon>
        <taxon>Gammaproteobacteria</taxon>
        <taxon>Lysobacterales</taxon>
        <taxon>Lysobacteraceae</taxon>
        <taxon>Rehaibacterium</taxon>
    </lineage>
</organism>
<proteinExistence type="inferred from homology"/>
<dbReference type="InterPro" id="IPR031376">
    <property type="entry name" value="PCB_OB"/>
</dbReference>
<comment type="similarity">
    <text evidence="4">In the C-terminal section; belongs to the transpeptidase family.</text>
</comment>
<evidence type="ECO:0000256" key="11">
    <source>
        <dbReference type="ARBA" id="ARBA00022670"/>
    </source>
</evidence>
<feature type="domain" description="Penicillin-binding protein OB-like" evidence="31">
    <location>
        <begin position="321"/>
        <end position="430"/>
    </location>
</feature>
<comment type="pathway">
    <text evidence="27">Glycan biosynthesis.</text>
</comment>
<dbReference type="EMBL" id="JACHHX010000014">
    <property type="protein sequence ID" value="MBB5016097.1"/>
    <property type="molecule type" value="Genomic_DNA"/>
</dbReference>
<evidence type="ECO:0000256" key="27">
    <source>
        <dbReference type="ARBA" id="ARBA00060592"/>
    </source>
</evidence>
<dbReference type="FunFam" id="1.10.3810.10:FF:000003">
    <property type="entry name" value="Penicillin-binding protein 1a"/>
    <property type="match status" value="1"/>
</dbReference>
<evidence type="ECO:0000256" key="17">
    <source>
        <dbReference type="ARBA" id="ARBA00022968"/>
    </source>
</evidence>
<dbReference type="InterPro" id="IPR050396">
    <property type="entry name" value="Glycosyltr_51/Transpeptidase"/>
</dbReference>
<keyword evidence="10" id="KW-0121">Carboxypeptidase</keyword>
<comment type="catalytic activity">
    <reaction evidence="26">
        <text>[GlcNAc-(1-&gt;4)-Mur2Ac(oyl-L-Ala-gamma-D-Glu-L-Lys-D-Ala-D-Ala)](n)-di-trans,octa-cis-undecaprenyl diphosphate + beta-D-GlcNAc-(1-&gt;4)-Mur2Ac(oyl-L-Ala-gamma-D-Glu-L-Lys-D-Ala-D-Ala)-di-trans,octa-cis-undecaprenyl diphosphate = [GlcNAc-(1-&gt;4)-Mur2Ac(oyl-L-Ala-gamma-D-Glu-L-Lys-D-Ala-D-Ala)](n+1)-di-trans,octa-cis-undecaprenyl diphosphate + di-trans,octa-cis-undecaprenyl diphosphate + H(+)</text>
        <dbReference type="Rhea" id="RHEA:23708"/>
        <dbReference type="Rhea" id="RHEA-COMP:9602"/>
        <dbReference type="Rhea" id="RHEA-COMP:9603"/>
        <dbReference type="ChEBI" id="CHEBI:15378"/>
        <dbReference type="ChEBI" id="CHEBI:58405"/>
        <dbReference type="ChEBI" id="CHEBI:60033"/>
        <dbReference type="ChEBI" id="CHEBI:78435"/>
        <dbReference type="EC" id="2.4.99.28"/>
    </reaction>
</comment>
<keyword evidence="13 32" id="KW-0808">Transferase</keyword>
<keyword evidence="11" id="KW-0645">Protease</keyword>
<keyword evidence="17" id="KW-0735">Signal-anchor</keyword>
<keyword evidence="33" id="KW-1185">Reference proteome</keyword>
<sequence>MTRTVRLLRWALVLLLLLAVLGLAAVGTAYYLIAPRLPDVQTLRDVELQVPLSVYTRDGRLIAQFGETRRYPVRIEEVPERVKQAVLAIEDARFYEHPGIDWRGIARAIWLLATTDDRRVPGGSTITQQVARQFFLSSEYSYTRKLTEIFLALKMERELSKDEILGLYLNKSFFGNRAYGIAAAAEFYYGKRLDELSIAEAATLAAIPKFPSSGNPIVNPQRALIRRNYVIERMHEVGYITADEMHAALAEPLGAEPHEPPIEVEAPYVAEMVRQWMVERYGADALTHGYRAYTTIEGHGQEAANRGVRTALLDYDRRHGWRGAEAHWEIPDDADLAALQRRVRGVSTIAGLLPALVLSADRDAARLLLGNGETVELPLERMRWARPYIDANRRGPAPTRASDVLTRGDLVRLQPDSENDGYRLAQIPKAQAAFVALDPEDGAIRALVGGFSFAINKFNRATQAQRQPGSSFKPFVYAAAFERGFTPASIVLDAPVIFRDRAGNTWTPQNDNQTFAGPMRLREAMVTSRNLVSVRLLDAIGVSYAHRYIQGFGFAPQSLPENLSMSLGTSSIPPLALARGYAVFHNGGFLVEPYVVERVENREGVTIAREYPLRACRQCPERLRVEARGGGSADGFDLGPAMAPTSDPAAAGAGEPVGPPEYLLAPRAIDERTAYLVQSLLRDVVRRGTGRNALALGRSDLGGKTGSTNEHRDAWFAGFGGPLVAAAWVGMDDFTTLGNGEFGARAALPIWTEFMRAALADEPENDFALPNGIVTAWIDPETGWLAQPGTPGALTEFFKLEDIARLEQRNTAREMRVAEDEAFDIF</sequence>
<evidence type="ECO:0000259" key="29">
    <source>
        <dbReference type="Pfam" id="PF00905"/>
    </source>
</evidence>
<evidence type="ECO:0000313" key="32">
    <source>
        <dbReference type="EMBL" id="MBB5016097.1"/>
    </source>
</evidence>
<evidence type="ECO:0000256" key="9">
    <source>
        <dbReference type="ARBA" id="ARBA00022519"/>
    </source>
</evidence>
<dbReference type="GO" id="GO:0008955">
    <property type="term" value="F:peptidoglycan glycosyltransferase activity"/>
    <property type="evidence" value="ECO:0007669"/>
    <property type="project" value="UniProtKB-EC"/>
</dbReference>
<dbReference type="Pfam" id="PF00912">
    <property type="entry name" value="Transgly"/>
    <property type="match status" value="1"/>
</dbReference>
<dbReference type="AlphaFoldDB" id="A0A7W8DF15"/>
<dbReference type="InterPro" id="IPR012338">
    <property type="entry name" value="Beta-lactam/transpept-like"/>
</dbReference>
<dbReference type="UniPathway" id="UPA00219"/>
<name>A0A7W8DF15_9GAMM</name>
<dbReference type="Proteomes" id="UP000519004">
    <property type="component" value="Unassembled WGS sequence"/>
</dbReference>
<dbReference type="PANTHER" id="PTHR32282">
    <property type="entry name" value="BINDING PROTEIN TRANSPEPTIDASE, PUTATIVE-RELATED"/>
    <property type="match status" value="1"/>
</dbReference>
<dbReference type="NCBIfam" id="TIGR02074">
    <property type="entry name" value="PBP_1a_fam"/>
    <property type="match status" value="1"/>
</dbReference>
<evidence type="ECO:0000256" key="4">
    <source>
        <dbReference type="ARBA" id="ARBA00007090"/>
    </source>
</evidence>
<dbReference type="GO" id="GO:0009252">
    <property type="term" value="P:peptidoglycan biosynthetic process"/>
    <property type="evidence" value="ECO:0007669"/>
    <property type="project" value="UniProtKB-UniPathway"/>
</dbReference>
<evidence type="ECO:0000259" key="31">
    <source>
        <dbReference type="Pfam" id="PF17092"/>
    </source>
</evidence>
<evidence type="ECO:0000256" key="21">
    <source>
        <dbReference type="ARBA" id="ARBA00023251"/>
    </source>
</evidence>
<evidence type="ECO:0000256" key="12">
    <source>
        <dbReference type="ARBA" id="ARBA00022676"/>
    </source>
</evidence>
<dbReference type="Gene3D" id="1.10.3810.10">
    <property type="entry name" value="Biosynthetic peptidoglycan transglycosylase-like"/>
    <property type="match status" value="1"/>
</dbReference>
<dbReference type="GO" id="GO:0005886">
    <property type="term" value="C:plasma membrane"/>
    <property type="evidence" value="ECO:0007669"/>
    <property type="project" value="UniProtKB-SubCell"/>
</dbReference>
<dbReference type="Gene3D" id="3.40.710.10">
    <property type="entry name" value="DD-peptidase/beta-lactamase superfamily"/>
    <property type="match status" value="2"/>
</dbReference>
<keyword evidence="15 32" id="KW-0378">Hydrolase</keyword>
<dbReference type="SUPFAM" id="SSF53955">
    <property type="entry name" value="Lysozyme-like"/>
    <property type="match status" value="1"/>
</dbReference>
<keyword evidence="16" id="KW-0133">Cell shape</keyword>
<gene>
    <name evidence="32" type="ORF">HNQ58_002007</name>
</gene>
<dbReference type="Pfam" id="PF00905">
    <property type="entry name" value="Transpeptidase"/>
    <property type="match status" value="1"/>
</dbReference>
<comment type="subcellular location">
    <subcellularLocation>
        <location evidence="2">Cell inner membrane</location>
        <topology evidence="2">Single-pass type II membrane protein</topology>
    </subcellularLocation>
</comment>
<dbReference type="InterPro" id="IPR001264">
    <property type="entry name" value="Glyco_trans_51"/>
</dbReference>
<keyword evidence="19" id="KW-1133">Transmembrane helix</keyword>
<evidence type="ECO:0000256" key="24">
    <source>
        <dbReference type="ARBA" id="ARBA00034000"/>
    </source>
</evidence>